<keyword evidence="2" id="KW-0812">Transmembrane</keyword>
<reference evidence="3 4" key="1">
    <citation type="submission" date="2020-07" db="EMBL/GenBank/DDBJ databases">
        <title>Draft genome and description of Corynebacterium haemomassiliense strain Marseile-Q3615 sp. nov.</title>
        <authorList>
            <person name="Boxberger M."/>
            <person name="La Scola B."/>
        </authorList>
    </citation>
    <scope>NUCLEOTIDE SEQUENCE [LARGE SCALE GENOMIC DNA]</scope>
    <source>
        <strain evidence="3 4">Marseille-Q3615</strain>
    </source>
</reference>
<keyword evidence="4" id="KW-1185">Reference proteome</keyword>
<keyword evidence="2" id="KW-0472">Membrane</keyword>
<dbReference type="RefSeq" id="WP_181889099.1">
    <property type="nucleotide sequence ID" value="NZ_JACDTZ010000001.1"/>
</dbReference>
<evidence type="ECO:0000313" key="4">
    <source>
        <dbReference type="Proteomes" id="UP000523682"/>
    </source>
</evidence>
<dbReference type="AlphaFoldDB" id="A0A7W2EB53"/>
<sequence>MAARHSHASRRGRSVIGPLVVVTLLALVYLWWTGNDQPTDEPAPEPPAAEAPAPAPQQEAPFIADSRPLEMYIPAIGLVADFEPNDCRAHDGTIDPATLDLACAYTSPDRPYALPGSQAEDIVVIAGHTGSGVEAVFDKLYDGSADHHTVRAGDVLYLRTEASGEAWLKYTATDFHDPVKASLSSDTSIWGDGPTPGRLLTISCIQPPFYQQSVRNAVVGWQFAGVAGPIDGSAEPAPAIPRG</sequence>
<dbReference type="Proteomes" id="UP000523682">
    <property type="component" value="Unassembled WGS sequence"/>
</dbReference>
<protein>
    <recommendedName>
        <fullName evidence="5">Sortase</fullName>
    </recommendedName>
</protein>
<proteinExistence type="predicted"/>
<evidence type="ECO:0000256" key="2">
    <source>
        <dbReference type="SAM" id="Phobius"/>
    </source>
</evidence>
<feature type="transmembrane region" description="Helical" evidence="2">
    <location>
        <begin position="12"/>
        <end position="32"/>
    </location>
</feature>
<dbReference type="InterPro" id="IPR023365">
    <property type="entry name" value="Sortase_dom-sf"/>
</dbReference>
<evidence type="ECO:0000313" key="3">
    <source>
        <dbReference type="EMBL" id="MBA5244483.1"/>
    </source>
</evidence>
<name>A0A7W2EB53_9CORY</name>
<accession>A0A7W2EB53</accession>
<feature type="region of interest" description="Disordered" evidence="1">
    <location>
        <begin position="37"/>
        <end position="56"/>
    </location>
</feature>
<evidence type="ECO:0000256" key="1">
    <source>
        <dbReference type="SAM" id="MobiDB-lite"/>
    </source>
</evidence>
<keyword evidence="2" id="KW-1133">Transmembrane helix</keyword>
<gene>
    <name evidence="3" type="ORF">H0193_06635</name>
</gene>
<evidence type="ECO:0008006" key="5">
    <source>
        <dbReference type="Google" id="ProtNLM"/>
    </source>
</evidence>
<comment type="caution">
    <text evidence="3">The sequence shown here is derived from an EMBL/GenBank/DDBJ whole genome shotgun (WGS) entry which is preliminary data.</text>
</comment>
<dbReference type="EMBL" id="JACDTZ010000001">
    <property type="protein sequence ID" value="MBA5244483.1"/>
    <property type="molecule type" value="Genomic_DNA"/>
</dbReference>
<dbReference type="Gene3D" id="2.40.260.10">
    <property type="entry name" value="Sortase"/>
    <property type="match status" value="1"/>
</dbReference>
<organism evidence="3 4">
    <name type="scientific">Corynebacterium haemomassiliense</name>
    <dbReference type="NCBI Taxonomy" id="2754726"/>
    <lineage>
        <taxon>Bacteria</taxon>
        <taxon>Bacillati</taxon>
        <taxon>Actinomycetota</taxon>
        <taxon>Actinomycetes</taxon>
        <taxon>Mycobacteriales</taxon>
        <taxon>Corynebacteriaceae</taxon>
        <taxon>Corynebacterium</taxon>
    </lineage>
</organism>
<feature type="compositionally biased region" description="Pro residues" evidence="1">
    <location>
        <begin position="44"/>
        <end position="55"/>
    </location>
</feature>